<gene>
    <name evidence="3" type="ORF">MBM_04430</name>
</gene>
<dbReference type="Pfam" id="PF20150">
    <property type="entry name" value="2EXR"/>
    <property type="match status" value="1"/>
</dbReference>
<accession>K1XXN6</accession>
<dbReference type="Proteomes" id="UP000006753">
    <property type="component" value="Unassembled WGS sequence"/>
</dbReference>
<feature type="region of interest" description="Disordered" evidence="1">
    <location>
        <begin position="79"/>
        <end position="109"/>
    </location>
</feature>
<feature type="domain" description="2EXR" evidence="2">
    <location>
        <begin position="41"/>
        <end position="154"/>
    </location>
</feature>
<evidence type="ECO:0000313" key="4">
    <source>
        <dbReference type="Proteomes" id="UP000006753"/>
    </source>
</evidence>
<dbReference type="EMBL" id="JH921436">
    <property type="protein sequence ID" value="EKD17569.1"/>
    <property type="molecule type" value="Genomic_DNA"/>
</dbReference>
<feature type="compositionally biased region" description="Basic and acidic residues" evidence="1">
    <location>
        <begin position="95"/>
        <end position="109"/>
    </location>
</feature>
<sequence>MVYRNDNLVTSTSISPELHYLSYSKDFPTFASLEPTYLSQFDPFPRLPIELRYMIWGFALPEERPIYLSDKKYKPIEKSEVVAPNPDSHVSDAGSLDRDETGESVKHPETSKNIPALLLTSHEARRVALKHLTLNLGFQLADKPVYVNLNRDTVHFKNTATLMLLVTVQPLWPRRTNTGNGMPVKGDYYPLERSDIENNLRHLFLCNTLRPTDIKMLARFRKLETITVNTRTTLGGGLSSNARLSVAKTAIRQAHEDALILWKQYAGVLGGYRQEARNRMPIKQNSRLQVLVVF</sequence>
<evidence type="ECO:0000313" key="3">
    <source>
        <dbReference type="EMBL" id="EKD17569.1"/>
    </source>
</evidence>
<dbReference type="InParanoid" id="K1XXN6"/>
<reference evidence="3 4" key="1">
    <citation type="journal article" date="2012" name="BMC Genomics">
        <title>Sequencing the genome of Marssonina brunnea reveals fungus-poplar co-evolution.</title>
        <authorList>
            <person name="Zhu S."/>
            <person name="Cao Y.-Z."/>
            <person name="Jiang C."/>
            <person name="Tan B.-Y."/>
            <person name="Wang Z."/>
            <person name="Feng S."/>
            <person name="Zhang L."/>
            <person name="Su X.-H."/>
            <person name="Brejova B."/>
            <person name="Vinar T."/>
            <person name="Xu M."/>
            <person name="Wang M.-X."/>
            <person name="Zhang S.-G."/>
            <person name="Huang M.-R."/>
            <person name="Wu R."/>
            <person name="Zhou Y."/>
        </authorList>
    </citation>
    <scope>NUCLEOTIDE SEQUENCE [LARGE SCALE GENOMIC DNA]</scope>
    <source>
        <strain evidence="3 4">MB_m1</strain>
    </source>
</reference>
<dbReference type="RefSeq" id="XP_007292319.1">
    <property type="nucleotide sequence ID" value="XM_007292257.1"/>
</dbReference>
<dbReference type="PANTHER" id="PTHR35910">
    <property type="entry name" value="2EXR DOMAIN-CONTAINING PROTEIN"/>
    <property type="match status" value="1"/>
</dbReference>
<evidence type="ECO:0000259" key="2">
    <source>
        <dbReference type="Pfam" id="PF20150"/>
    </source>
</evidence>
<dbReference type="InterPro" id="IPR045518">
    <property type="entry name" value="2EXR"/>
</dbReference>
<dbReference type="PANTHER" id="PTHR35910:SF1">
    <property type="entry name" value="2EXR DOMAIN-CONTAINING PROTEIN"/>
    <property type="match status" value="1"/>
</dbReference>
<proteinExistence type="predicted"/>
<dbReference type="OrthoDB" id="3437257at2759"/>
<dbReference type="GeneID" id="18760365"/>
<dbReference type="HOGENOM" id="CLU_946893_0_0_1"/>
<dbReference type="AlphaFoldDB" id="K1XXN6"/>
<evidence type="ECO:0000256" key="1">
    <source>
        <dbReference type="SAM" id="MobiDB-lite"/>
    </source>
</evidence>
<protein>
    <recommendedName>
        <fullName evidence="2">2EXR domain-containing protein</fullName>
    </recommendedName>
</protein>
<dbReference type="KEGG" id="mbe:MBM_04430"/>
<name>K1XXN6_MARBU</name>
<keyword evidence="4" id="KW-1185">Reference proteome</keyword>
<organism evidence="3 4">
    <name type="scientific">Marssonina brunnea f. sp. multigermtubi (strain MB_m1)</name>
    <name type="common">Marssonina leaf spot fungus</name>
    <dbReference type="NCBI Taxonomy" id="1072389"/>
    <lineage>
        <taxon>Eukaryota</taxon>
        <taxon>Fungi</taxon>
        <taxon>Dikarya</taxon>
        <taxon>Ascomycota</taxon>
        <taxon>Pezizomycotina</taxon>
        <taxon>Leotiomycetes</taxon>
        <taxon>Helotiales</taxon>
        <taxon>Drepanopezizaceae</taxon>
        <taxon>Drepanopeziza</taxon>
    </lineage>
</organism>